<evidence type="ECO:0000313" key="3">
    <source>
        <dbReference type="Proteomes" id="UP001292094"/>
    </source>
</evidence>
<name>A0AAE1UCN9_9EUCA</name>
<feature type="compositionally biased region" description="Polar residues" evidence="1">
    <location>
        <begin position="1"/>
        <end position="12"/>
    </location>
</feature>
<dbReference type="EMBL" id="JAWZYT010001263">
    <property type="protein sequence ID" value="KAK4313849.1"/>
    <property type="molecule type" value="Genomic_DNA"/>
</dbReference>
<evidence type="ECO:0000256" key="1">
    <source>
        <dbReference type="SAM" id="MobiDB-lite"/>
    </source>
</evidence>
<protein>
    <submittedName>
        <fullName evidence="2">Uncharacterized protein</fullName>
    </submittedName>
</protein>
<evidence type="ECO:0000313" key="2">
    <source>
        <dbReference type="EMBL" id="KAK4313849.1"/>
    </source>
</evidence>
<comment type="caution">
    <text evidence="2">The sequence shown here is derived from an EMBL/GenBank/DDBJ whole genome shotgun (WGS) entry which is preliminary data.</text>
</comment>
<dbReference type="AlphaFoldDB" id="A0AAE1UCN9"/>
<keyword evidence="3" id="KW-1185">Reference proteome</keyword>
<gene>
    <name evidence="2" type="ORF">Pmani_014835</name>
</gene>
<accession>A0AAE1UCN9</accession>
<feature type="compositionally biased region" description="Low complexity" evidence="1">
    <location>
        <begin position="18"/>
        <end position="28"/>
    </location>
</feature>
<sequence>MCQVRLQQNRGSHPTLPQPEGLPQLLGPSSHSPRRNKPINVTHSLFLTENWVPPSASAQALPRNATPQIGNSPNKTSLLGCLTSRASTWPSRVWAARAIRQSMS</sequence>
<feature type="region of interest" description="Disordered" evidence="1">
    <location>
        <begin position="1"/>
        <end position="38"/>
    </location>
</feature>
<proteinExistence type="predicted"/>
<organism evidence="2 3">
    <name type="scientific">Petrolisthes manimaculis</name>
    <dbReference type="NCBI Taxonomy" id="1843537"/>
    <lineage>
        <taxon>Eukaryota</taxon>
        <taxon>Metazoa</taxon>
        <taxon>Ecdysozoa</taxon>
        <taxon>Arthropoda</taxon>
        <taxon>Crustacea</taxon>
        <taxon>Multicrustacea</taxon>
        <taxon>Malacostraca</taxon>
        <taxon>Eumalacostraca</taxon>
        <taxon>Eucarida</taxon>
        <taxon>Decapoda</taxon>
        <taxon>Pleocyemata</taxon>
        <taxon>Anomura</taxon>
        <taxon>Galatheoidea</taxon>
        <taxon>Porcellanidae</taxon>
        <taxon>Petrolisthes</taxon>
    </lineage>
</organism>
<reference evidence="2" key="1">
    <citation type="submission" date="2023-11" db="EMBL/GenBank/DDBJ databases">
        <title>Genome assemblies of two species of porcelain crab, Petrolisthes cinctipes and Petrolisthes manimaculis (Anomura: Porcellanidae).</title>
        <authorList>
            <person name="Angst P."/>
        </authorList>
    </citation>
    <scope>NUCLEOTIDE SEQUENCE</scope>
    <source>
        <strain evidence="2">PB745_02</strain>
        <tissue evidence="2">Gill</tissue>
    </source>
</reference>
<dbReference type="Proteomes" id="UP001292094">
    <property type="component" value="Unassembled WGS sequence"/>
</dbReference>